<reference evidence="3" key="1">
    <citation type="journal article" date="2014" name="Nat. Genet.">
        <title>Genome of the human hookworm Necator americanus.</title>
        <authorList>
            <person name="Tang Y.T."/>
            <person name="Gao X."/>
            <person name="Rosa B.A."/>
            <person name="Abubucker S."/>
            <person name="Hallsworth-Pepin K."/>
            <person name="Martin J."/>
            <person name="Tyagi R."/>
            <person name="Heizer E."/>
            <person name="Zhang X."/>
            <person name="Bhonagiri-Palsikar V."/>
            <person name="Minx P."/>
            <person name="Warren W.C."/>
            <person name="Wang Q."/>
            <person name="Zhan B."/>
            <person name="Hotez P.J."/>
            <person name="Sternberg P.W."/>
            <person name="Dougall A."/>
            <person name="Gaze S.T."/>
            <person name="Mulvenna J."/>
            <person name="Sotillo J."/>
            <person name="Ranganathan S."/>
            <person name="Rabelo E.M."/>
            <person name="Wilson R.K."/>
            <person name="Felgner P.L."/>
            <person name="Bethony J."/>
            <person name="Hawdon J.M."/>
            <person name="Gasser R.B."/>
            <person name="Loukas A."/>
            <person name="Mitreva M."/>
        </authorList>
    </citation>
    <scope>NUCLEOTIDE SEQUENCE [LARGE SCALE GENOMIC DNA]</scope>
</reference>
<keyword evidence="1" id="KW-0472">Membrane</keyword>
<name>W2TVT7_NECAM</name>
<keyword evidence="3" id="KW-1185">Reference proteome</keyword>
<gene>
    <name evidence="2" type="ORF">NECAME_16885</name>
</gene>
<protein>
    <submittedName>
        <fullName evidence="2">Uncharacterized protein</fullName>
    </submittedName>
</protein>
<keyword evidence="1" id="KW-0812">Transmembrane</keyword>
<dbReference type="Proteomes" id="UP000053676">
    <property type="component" value="Unassembled WGS sequence"/>
</dbReference>
<accession>W2TVT7</accession>
<proteinExistence type="predicted"/>
<dbReference type="KEGG" id="nai:NECAME_16885"/>
<evidence type="ECO:0000313" key="3">
    <source>
        <dbReference type="Proteomes" id="UP000053676"/>
    </source>
</evidence>
<feature type="transmembrane region" description="Helical" evidence="1">
    <location>
        <begin position="12"/>
        <end position="35"/>
    </location>
</feature>
<sequence length="61" mass="7041">MVLFVSVVRKDLYVYVNAVSLGNIVNLFFILVLVLKRTLSTVSPQDLHIWMWTEHAHCLVV</sequence>
<dbReference type="AlphaFoldDB" id="W2TVT7"/>
<keyword evidence="1" id="KW-1133">Transmembrane helix</keyword>
<organism evidence="2 3">
    <name type="scientific">Necator americanus</name>
    <name type="common">Human hookworm</name>
    <dbReference type="NCBI Taxonomy" id="51031"/>
    <lineage>
        <taxon>Eukaryota</taxon>
        <taxon>Metazoa</taxon>
        <taxon>Ecdysozoa</taxon>
        <taxon>Nematoda</taxon>
        <taxon>Chromadorea</taxon>
        <taxon>Rhabditida</taxon>
        <taxon>Rhabditina</taxon>
        <taxon>Rhabditomorpha</taxon>
        <taxon>Strongyloidea</taxon>
        <taxon>Ancylostomatidae</taxon>
        <taxon>Bunostominae</taxon>
        <taxon>Necator</taxon>
    </lineage>
</organism>
<dbReference type="EMBL" id="KI657792">
    <property type="protein sequence ID" value="ETN85176.1"/>
    <property type="molecule type" value="Genomic_DNA"/>
</dbReference>
<evidence type="ECO:0000313" key="2">
    <source>
        <dbReference type="EMBL" id="ETN85176.1"/>
    </source>
</evidence>
<evidence type="ECO:0000256" key="1">
    <source>
        <dbReference type="SAM" id="Phobius"/>
    </source>
</evidence>